<protein>
    <recommendedName>
        <fullName evidence="3">XRE family transcriptional regulator</fullName>
    </recommendedName>
</protein>
<dbReference type="InterPro" id="IPR001387">
    <property type="entry name" value="Cro/C1-type_HTH"/>
</dbReference>
<reference evidence="1 2" key="1">
    <citation type="submission" date="2016-10" db="EMBL/GenBank/DDBJ databases">
        <title>Complete genome sequences of three Cupriavidus strains isolated from various Malaysian environments.</title>
        <authorList>
            <person name="Abdullah A.A.-A."/>
            <person name="Shafie N.A.H."/>
            <person name="Lau N.S."/>
        </authorList>
    </citation>
    <scope>NUCLEOTIDE SEQUENCE [LARGE SCALE GENOMIC DNA]</scope>
    <source>
        <strain evidence="1 2">USMAA1020</strain>
    </source>
</reference>
<dbReference type="CDD" id="cd00093">
    <property type="entry name" value="HTH_XRE"/>
    <property type="match status" value="1"/>
</dbReference>
<dbReference type="InterPro" id="IPR007933">
    <property type="entry name" value="Transcrpt_activ_CII"/>
</dbReference>
<dbReference type="Pfam" id="PF05269">
    <property type="entry name" value="Phage_CII"/>
    <property type="match status" value="1"/>
</dbReference>
<evidence type="ECO:0000313" key="2">
    <source>
        <dbReference type="Proteomes" id="UP000177515"/>
    </source>
</evidence>
<sequence length="103" mass="11319">MHVADRNEVVVVRRIAQHTQKTVAEAIGVEASNFSRFHNGRGHGLQLKKFCELLAFLGIDLSQLAGDDDEPGQPAQDMVTITRAQFEALRTLAEIGMKGMEVS</sequence>
<dbReference type="SUPFAM" id="SSF47413">
    <property type="entry name" value="lambda repressor-like DNA-binding domains"/>
    <property type="match status" value="1"/>
</dbReference>
<name>A0ABM6F5K2_9BURK</name>
<dbReference type="Proteomes" id="UP000177515">
    <property type="component" value="Chromosome 1"/>
</dbReference>
<evidence type="ECO:0008006" key="3">
    <source>
        <dbReference type="Google" id="ProtNLM"/>
    </source>
</evidence>
<organism evidence="1 2">
    <name type="scientific">Cupriavidus malaysiensis</name>
    <dbReference type="NCBI Taxonomy" id="367825"/>
    <lineage>
        <taxon>Bacteria</taxon>
        <taxon>Pseudomonadati</taxon>
        <taxon>Pseudomonadota</taxon>
        <taxon>Betaproteobacteria</taxon>
        <taxon>Burkholderiales</taxon>
        <taxon>Burkholderiaceae</taxon>
        <taxon>Cupriavidus</taxon>
    </lineage>
</organism>
<dbReference type="Gene3D" id="1.10.260.40">
    <property type="entry name" value="lambda repressor-like DNA-binding domains"/>
    <property type="match status" value="1"/>
</dbReference>
<proteinExistence type="predicted"/>
<dbReference type="RefSeq" id="WP_071069852.1">
    <property type="nucleotide sequence ID" value="NZ_CP017754.1"/>
</dbReference>
<keyword evidence="2" id="KW-1185">Reference proteome</keyword>
<dbReference type="InterPro" id="IPR010982">
    <property type="entry name" value="Lambda_DNA-bd_dom_sf"/>
</dbReference>
<evidence type="ECO:0000313" key="1">
    <source>
        <dbReference type="EMBL" id="AOZ06726.1"/>
    </source>
</evidence>
<accession>A0ABM6F5K2</accession>
<gene>
    <name evidence="1" type="ORF">BKK80_13555</name>
</gene>
<dbReference type="EMBL" id="CP017754">
    <property type="protein sequence ID" value="AOZ06726.1"/>
    <property type="molecule type" value="Genomic_DNA"/>
</dbReference>